<feature type="active site" evidence="5">
    <location>
        <position position="516"/>
    </location>
</feature>
<dbReference type="PANTHER" id="PTHR43390">
    <property type="entry name" value="SIGNAL PEPTIDASE I"/>
    <property type="match status" value="1"/>
</dbReference>
<dbReference type="EMBL" id="SVER01000017">
    <property type="protein sequence ID" value="MBE5919727.1"/>
    <property type="molecule type" value="Genomic_DNA"/>
</dbReference>
<comment type="caution">
    <text evidence="9">The sequence shown here is derived from an EMBL/GenBank/DDBJ whole genome shotgun (WGS) entry which is preliminary data.</text>
</comment>
<keyword evidence="6" id="KW-0472">Membrane</keyword>
<dbReference type="PROSITE" id="PS00501">
    <property type="entry name" value="SPASE_I_1"/>
    <property type="match status" value="1"/>
</dbReference>
<dbReference type="InterPro" id="IPR019756">
    <property type="entry name" value="Pept_S26A_signal_pept_1_Ser-AS"/>
</dbReference>
<dbReference type="InterPro" id="IPR036286">
    <property type="entry name" value="LexA/Signal_pep-like_sf"/>
</dbReference>
<feature type="signal peptide" evidence="7">
    <location>
        <begin position="1"/>
        <end position="21"/>
    </location>
</feature>
<keyword evidence="3 6" id="KW-0645">Protease</keyword>
<comment type="similarity">
    <text evidence="2 6">Belongs to the peptidase S26 family.</text>
</comment>
<evidence type="ECO:0000256" key="6">
    <source>
        <dbReference type="RuleBase" id="RU362042"/>
    </source>
</evidence>
<protein>
    <recommendedName>
        <fullName evidence="6">Signal peptidase I</fullName>
        <ecNumber evidence="6">3.4.21.89</ecNumber>
    </recommendedName>
</protein>
<evidence type="ECO:0000256" key="2">
    <source>
        <dbReference type="ARBA" id="ARBA00009370"/>
    </source>
</evidence>
<dbReference type="PANTHER" id="PTHR43390:SF1">
    <property type="entry name" value="CHLOROPLAST PROCESSING PEPTIDASE"/>
    <property type="match status" value="1"/>
</dbReference>
<keyword evidence="4 6" id="KW-0378">Hydrolase</keyword>
<evidence type="ECO:0000259" key="8">
    <source>
        <dbReference type="Pfam" id="PF10502"/>
    </source>
</evidence>
<dbReference type="NCBIfam" id="TIGR02227">
    <property type="entry name" value="sigpep_I_bact"/>
    <property type="match status" value="1"/>
</dbReference>
<comment type="caution">
    <text evidence="6">Lacks conserved residue(s) required for the propagation of feature annotation.</text>
</comment>
<gene>
    <name evidence="9" type="primary">lepB</name>
    <name evidence="9" type="ORF">E7272_07755</name>
</gene>
<dbReference type="InterPro" id="IPR013783">
    <property type="entry name" value="Ig-like_fold"/>
</dbReference>
<reference evidence="9" key="1">
    <citation type="submission" date="2019-04" db="EMBL/GenBank/DDBJ databases">
        <title>Evolution of Biomass-Degrading Anaerobic Consortia Revealed by Metagenomics.</title>
        <authorList>
            <person name="Peng X."/>
        </authorList>
    </citation>
    <scope>NUCLEOTIDE SEQUENCE</scope>
    <source>
        <strain evidence="9">SIG311</strain>
    </source>
</reference>
<keyword evidence="7" id="KW-0732">Signal</keyword>
<sequence length="648" mass="70811">MKWKKYLYTLLVAASLSSAPATLVVNAASATVDTTSSKADKILTYSVPQDYKGLTVTIQVEKEGKYEAKVLNNGNTFACVQTDDKTLSCTASDIKRGTLEVQITNKDGSGSVPQVTATMKMASSTTSNSTDNISVGQDITDFKLYFIDNKLVGEWADTGVGNINAQVIDLNTSETIANVTASDENKFEVEIPTSTAQVIVNVVPSASSKVDGAAKTFTLDVPQSAQATVEFENITSTNKGVATVNTTFSDVYAVKAFCNDALVFSEDYKQPGSYTFEVPLSEEGENDIVFYVVDQSGNMYSTKKTLTLDTSGPLMTFDSNYDKITVGTTQYTISGKIEDCKDFSINGNPIAVSTDGSFSYDISLHEGANEFELLANDEAGNESTYTFTITYDENANKVNPLKVISMLAVVVGVGAYFYNKKKKAKASAEEVEEKSGIEFNDDDTVEEKSSAKSEKNLLTKLTSKEKKTSTPAKIEEKNGFNLKNIKKEHIKFACVMATIIYIFGIAMSFSPITSGSMEPTLMTGDLAVYNKFAYVARDIQRGDIVSFKLDGDRTIYSKRVIAIAGDTVEFQNGYVYVNGSKIDETAYLDASVETNCNKTFEVPAKCCFVLGDNREDSKDSRYFDNPYVSYKNVINRLMFTIPTHHIFG</sequence>
<organism evidence="9 10">
    <name type="scientific">Pseudobutyrivibrio ruminis</name>
    <dbReference type="NCBI Taxonomy" id="46206"/>
    <lineage>
        <taxon>Bacteria</taxon>
        <taxon>Bacillati</taxon>
        <taxon>Bacillota</taxon>
        <taxon>Clostridia</taxon>
        <taxon>Lachnospirales</taxon>
        <taxon>Lachnospiraceae</taxon>
        <taxon>Pseudobutyrivibrio</taxon>
    </lineage>
</organism>
<proteinExistence type="inferred from homology"/>
<feature type="chain" id="PRO_5039148759" description="Signal peptidase I" evidence="7">
    <location>
        <begin position="22"/>
        <end position="648"/>
    </location>
</feature>
<dbReference type="CDD" id="cd06530">
    <property type="entry name" value="S26_SPase_I"/>
    <property type="match status" value="1"/>
</dbReference>
<dbReference type="GO" id="GO:0009003">
    <property type="term" value="F:signal peptidase activity"/>
    <property type="evidence" value="ECO:0007669"/>
    <property type="project" value="UniProtKB-EC"/>
</dbReference>
<evidence type="ECO:0000256" key="4">
    <source>
        <dbReference type="ARBA" id="ARBA00022801"/>
    </source>
</evidence>
<dbReference type="PRINTS" id="PR00727">
    <property type="entry name" value="LEADERPTASE"/>
</dbReference>
<dbReference type="InterPro" id="IPR019533">
    <property type="entry name" value="Peptidase_S26"/>
</dbReference>
<dbReference type="EC" id="3.4.21.89" evidence="6"/>
<keyword evidence="6" id="KW-1133">Transmembrane helix</keyword>
<dbReference type="GO" id="GO:0006465">
    <property type="term" value="P:signal peptide processing"/>
    <property type="evidence" value="ECO:0007669"/>
    <property type="project" value="InterPro"/>
</dbReference>
<name>A0A927YN33_9FIRM</name>
<feature type="transmembrane region" description="Helical" evidence="6">
    <location>
        <begin position="401"/>
        <end position="418"/>
    </location>
</feature>
<evidence type="ECO:0000256" key="1">
    <source>
        <dbReference type="ARBA" id="ARBA00004401"/>
    </source>
</evidence>
<evidence type="ECO:0000313" key="9">
    <source>
        <dbReference type="EMBL" id="MBE5919727.1"/>
    </source>
</evidence>
<dbReference type="Gene3D" id="2.60.40.10">
    <property type="entry name" value="Immunoglobulins"/>
    <property type="match status" value="1"/>
</dbReference>
<dbReference type="AlphaFoldDB" id="A0A927YN33"/>
<dbReference type="GO" id="GO:0004252">
    <property type="term" value="F:serine-type endopeptidase activity"/>
    <property type="evidence" value="ECO:0007669"/>
    <property type="project" value="InterPro"/>
</dbReference>
<feature type="domain" description="Peptidase S26" evidence="8">
    <location>
        <begin position="493"/>
        <end position="639"/>
    </location>
</feature>
<comment type="subcellular location">
    <subcellularLocation>
        <location evidence="1">Cell membrane</location>
        <topology evidence="1">Single-pass type II membrane protein</topology>
    </subcellularLocation>
    <subcellularLocation>
        <location evidence="6">Membrane</location>
        <topology evidence="6">Single-pass type II membrane protein</topology>
    </subcellularLocation>
</comment>
<dbReference type="InterPro" id="IPR000223">
    <property type="entry name" value="Pept_S26A_signal_pept_1"/>
</dbReference>
<dbReference type="Gene3D" id="2.10.109.10">
    <property type="entry name" value="Umud Fragment, subunit A"/>
    <property type="match status" value="1"/>
</dbReference>
<keyword evidence="6" id="KW-0812">Transmembrane</keyword>
<dbReference type="Pfam" id="PF10502">
    <property type="entry name" value="Peptidase_S26"/>
    <property type="match status" value="1"/>
</dbReference>
<dbReference type="SUPFAM" id="SSF51306">
    <property type="entry name" value="LexA/Signal peptidase"/>
    <property type="match status" value="1"/>
</dbReference>
<evidence type="ECO:0000313" key="10">
    <source>
        <dbReference type="Proteomes" id="UP000766246"/>
    </source>
</evidence>
<feature type="transmembrane region" description="Helical" evidence="6">
    <location>
        <begin position="492"/>
        <end position="512"/>
    </location>
</feature>
<dbReference type="GO" id="GO:0005886">
    <property type="term" value="C:plasma membrane"/>
    <property type="evidence" value="ECO:0007669"/>
    <property type="project" value="UniProtKB-SubCell"/>
</dbReference>
<feature type="active site" evidence="5">
    <location>
        <position position="558"/>
    </location>
</feature>
<dbReference type="Pfam" id="PF09136">
    <property type="entry name" value="Glucodextran_B"/>
    <property type="match status" value="1"/>
</dbReference>
<accession>A0A927YN33</accession>
<evidence type="ECO:0000256" key="3">
    <source>
        <dbReference type="ARBA" id="ARBA00022670"/>
    </source>
</evidence>
<evidence type="ECO:0000256" key="5">
    <source>
        <dbReference type="PIRSR" id="PIRSR600223-1"/>
    </source>
</evidence>
<evidence type="ECO:0000256" key="7">
    <source>
        <dbReference type="SAM" id="SignalP"/>
    </source>
</evidence>
<comment type="catalytic activity">
    <reaction evidence="6">
        <text>Cleavage of hydrophobic, N-terminal signal or leader sequences from secreted and periplasmic proteins.</text>
        <dbReference type="EC" id="3.4.21.89"/>
    </reaction>
</comment>
<dbReference type="Proteomes" id="UP000766246">
    <property type="component" value="Unassembled WGS sequence"/>
</dbReference>